<dbReference type="PANTHER" id="PTHR22933:SF44">
    <property type="entry name" value="RE15157P"/>
    <property type="match status" value="1"/>
</dbReference>
<dbReference type="GO" id="GO:0005576">
    <property type="term" value="C:extracellular region"/>
    <property type="evidence" value="ECO:0007669"/>
    <property type="project" value="InterPro"/>
</dbReference>
<dbReference type="InterPro" id="IPR002557">
    <property type="entry name" value="Chitin-bd_dom"/>
</dbReference>
<protein>
    <submittedName>
        <fullName evidence="4">CLUMA_CG020830, isoform A</fullName>
    </submittedName>
</protein>
<gene>
    <name evidence="4" type="primary">putative GI23649</name>
    <name evidence="4" type="ORF">CLUMA_CG020830</name>
</gene>
<evidence type="ECO:0000256" key="2">
    <source>
        <dbReference type="SAM" id="SignalP"/>
    </source>
</evidence>
<dbReference type="EMBL" id="CVRI01000074">
    <property type="protein sequence ID" value="CRL08172.1"/>
    <property type="molecule type" value="Genomic_DNA"/>
</dbReference>
<proteinExistence type="predicted"/>
<name>A0A1J1J8P6_9DIPT</name>
<feature type="compositionally biased region" description="Polar residues" evidence="1">
    <location>
        <begin position="396"/>
        <end position="417"/>
    </location>
</feature>
<feature type="chain" id="PRO_5012927190" evidence="2">
    <location>
        <begin position="20"/>
        <end position="503"/>
    </location>
</feature>
<feature type="compositionally biased region" description="Low complexity" evidence="1">
    <location>
        <begin position="206"/>
        <end position="222"/>
    </location>
</feature>
<dbReference type="Pfam" id="PF01607">
    <property type="entry name" value="CBM_14"/>
    <property type="match status" value="1"/>
</dbReference>
<evidence type="ECO:0000313" key="5">
    <source>
        <dbReference type="Proteomes" id="UP000183832"/>
    </source>
</evidence>
<feature type="signal peptide" evidence="2">
    <location>
        <begin position="1"/>
        <end position="19"/>
    </location>
</feature>
<keyword evidence="2" id="KW-0732">Signal</keyword>
<feature type="region of interest" description="Disordered" evidence="1">
    <location>
        <begin position="373"/>
        <end position="417"/>
    </location>
</feature>
<sequence>MRGFPLLAIAVLFVSFSNADVIQKNISFENTAKSRFSCRGRNNGYYADVESGCQTYHLCDVQGRQFTYACPNATLFQQRMTICDHWYMVDCSQSEKFYALDKLTFKKDDSPKLEKHLNVLDETNFENLETQETRNVPSQNFKQLIDPTRVAFSDDISKTLKRSERRDSNINIPATSIEPPKLPFQFNQKAISVEKSKTSSINNQFISQQRKPQSQQQQLSSQTTKKPVVRTFDPDKNYKAFEHIFQPGKKATHKDYDFSRYFTKRISGQATPIPVQRRQDIVQRGSNNPGEIFKTRNNSERFNQQAVKKTTVTTPKPSPVTIKTTTRPVYRTTIPTRNPVPETSTFSRILLPQVNTAKNIFKQANKANLNVKTPERGLLPPKLDNESETQSKHNTRSIADTSFDFNNTQRRSGETKQLLNGSSKKIEYKDLQKLFSIPAFVFPIELNGRDGYENAEAVNSFQVKIPYKKGNTERYYYLEHEHCNPECHPYFFRPRSCEPCVKL</sequence>
<organism evidence="4 5">
    <name type="scientific">Clunio marinus</name>
    <dbReference type="NCBI Taxonomy" id="568069"/>
    <lineage>
        <taxon>Eukaryota</taxon>
        <taxon>Metazoa</taxon>
        <taxon>Ecdysozoa</taxon>
        <taxon>Arthropoda</taxon>
        <taxon>Hexapoda</taxon>
        <taxon>Insecta</taxon>
        <taxon>Pterygota</taxon>
        <taxon>Neoptera</taxon>
        <taxon>Endopterygota</taxon>
        <taxon>Diptera</taxon>
        <taxon>Nematocera</taxon>
        <taxon>Chironomoidea</taxon>
        <taxon>Chironomidae</taxon>
        <taxon>Clunio</taxon>
    </lineage>
</organism>
<feature type="domain" description="Chitin-binding type-2" evidence="3">
    <location>
        <begin position="35"/>
        <end position="93"/>
    </location>
</feature>
<accession>A0A1J1J8P6</accession>
<evidence type="ECO:0000313" key="4">
    <source>
        <dbReference type="EMBL" id="CRL08172.1"/>
    </source>
</evidence>
<dbReference type="Proteomes" id="UP000183832">
    <property type="component" value="Unassembled WGS sequence"/>
</dbReference>
<keyword evidence="5" id="KW-1185">Reference proteome</keyword>
<dbReference type="InterPro" id="IPR036508">
    <property type="entry name" value="Chitin-bd_dom_sf"/>
</dbReference>
<dbReference type="PROSITE" id="PS50940">
    <property type="entry name" value="CHIT_BIND_II"/>
    <property type="match status" value="1"/>
</dbReference>
<dbReference type="InterPro" id="IPR052976">
    <property type="entry name" value="Scoloptoxin-like"/>
</dbReference>
<reference evidence="4 5" key="1">
    <citation type="submission" date="2015-04" db="EMBL/GenBank/DDBJ databases">
        <authorList>
            <person name="Syromyatnikov M.Y."/>
            <person name="Popov V.N."/>
        </authorList>
    </citation>
    <scope>NUCLEOTIDE SEQUENCE [LARGE SCALE GENOMIC DNA]</scope>
</reference>
<dbReference type="OrthoDB" id="6379319at2759"/>
<dbReference type="PANTHER" id="PTHR22933">
    <property type="entry name" value="FI18007P1-RELATED"/>
    <property type="match status" value="1"/>
</dbReference>
<dbReference type="GO" id="GO:0008061">
    <property type="term" value="F:chitin binding"/>
    <property type="evidence" value="ECO:0007669"/>
    <property type="project" value="InterPro"/>
</dbReference>
<dbReference type="Gene3D" id="2.170.140.10">
    <property type="entry name" value="Chitin binding domain"/>
    <property type="match status" value="1"/>
</dbReference>
<evidence type="ECO:0000256" key="1">
    <source>
        <dbReference type="SAM" id="MobiDB-lite"/>
    </source>
</evidence>
<dbReference type="SUPFAM" id="SSF57625">
    <property type="entry name" value="Invertebrate chitin-binding proteins"/>
    <property type="match status" value="1"/>
</dbReference>
<dbReference type="AlphaFoldDB" id="A0A1J1J8P6"/>
<feature type="region of interest" description="Disordered" evidence="1">
    <location>
        <begin position="206"/>
        <end position="230"/>
    </location>
</feature>
<evidence type="ECO:0000259" key="3">
    <source>
        <dbReference type="PROSITE" id="PS50940"/>
    </source>
</evidence>